<name>A0A8S5L7Y3_9CAUD</name>
<proteinExistence type="predicted"/>
<evidence type="ECO:0000313" key="1">
    <source>
        <dbReference type="EMBL" id="DAD66009.1"/>
    </source>
</evidence>
<dbReference type="EMBL" id="BK014652">
    <property type="protein sequence ID" value="DAD66009.1"/>
    <property type="molecule type" value="Genomic_DNA"/>
</dbReference>
<reference evidence="1" key="1">
    <citation type="journal article" date="2021" name="Proc. Natl. Acad. Sci. U.S.A.">
        <title>A Catalog of Tens of Thousands of Viruses from Human Metagenomes Reveals Hidden Associations with Chronic Diseases.</title>
        <authorList>
            <person name="Tisza M.J."/>
            <person name="Buck C.B."/>
        </authorList>
    </citation>
    <scope>NUCLEOTIDE SEQUENCE</scope>
    <source>
        <strain evidence="1">CtKHS5</strain>
    </source>
</reference>
<protein>
    <submittedName>
        <fullName evidence="1">HSP70-interacting protein</fullName>
    </submittedName>
</protein>
<accession>A0A8S5L7Y3</accession>
<sequence length="180" mass="20410">MKLCRCPICRSEISLDQLIEDDAGREMLVLISELKSGVARPLVNYIALFRPLKTSLSNTRALKLMREVLEIYAQTPLLAHALSETVNAVRKNRRDNTNPAPLANHNYLKQVYEAQAPKFAGTIALSNAEKGKTTQTEQSKKQQAFAYIEQMRGFGQPIENLPYYAEWLKWTQQLKGGENE</sequence>
<organism evidence="1">
    <name type="scientific">Myoviridae sp. ctKHS5</name>
    <dbReference type="NCBI Taxonomy" id="2823541"/>
    <lineage>
        <taxon>Viruses</taxon>
        <taxon>Duplodnaviria</taxon>
        <taxon>Heunggongvirae</taxon>
        <taxon>Uroviricota</taxon>
        <taxon>Caudoviricetes</taxon>
    </lineage>
</organism>